<evidence type="ECO:0000256" key="6">
    <source>
        <dbReference type="SAM" id="Phobius"/>
    </source>
</evidence>
<dbReference type="Proteomes" id="UP000050417">
    <property type="component" value="Unassembled WGS sequence"/>
</dbReference>
<keyword evidence="9" id="KW-1185">Reference proteome</keyword>
<dbReference type="OrthoDB" id="9803065at2"/>
<feature type="transmembrane region" description="Helical" evidence="6">
    <location>
        <begin position="165"/>
        <end position="187"/>
    </location>
</feature>
<dbReference type="STRING" id="1134406.ADN00_00050"/>
<keyword evidence="4 6" id="KW-1133">Transmembrane helix</keyword>
<dbReference type="InterPro" id="IPR051790">
    <property type="entry name" value="Cytochrome_c-biogenesis_DsbD"/>
</dbReference>
<comment type="subcellular location">
    <subcellularLocation>
        <location evidence="1">Membrane</location>
        <topology evidence="1">Multi-pass membrane protein</topology>
    </subcellularLocation>
</comment>
<accession>A0A0P6XL44</accession>
<dbReference type="AlphaFoldDB" id="A0A0P6XL44"/>
<proteinExistence type="inferred from homology"/>
<dbReference type="PANTHER" id="PTHR31272">
    <property type="entry name" value="CYTOCHROME C-TYPE BIOGENESIS PROTEIN HI_1454-RELATED"/>
    <property type="match status" value="1"/>
</dbReference>
<feature type="transmembrane region" description="Helical" evidence="6">
    <location>
        <begin position="51"/>
        <end position="74"/>
    </location>
</feature>
<feature type="domain" description="Cytochrome C biogenesis protein transmembrane" evidence="7">
    <location>
        <begin position="3"/>
        <end position="219"/>
    </location>
</feature>
<protein>
    <recommendedName>
        <fullName evidence="7">Cytochrome C biogenesis protein transmembrane domain-containing protein</fullName>
    </recommendedName>
</protein>
<dbReference type="InterPro" id="IPR003834">
    <property type="entry name" value="Cyt_c_assmbl_TM_dom"/>
</dbReference>
<feature type="transmembrane region" description="Helical" evidence="6">
    <location>
        <begin position="86"/>
        <end position="111"/>
    </location>
</feature>
<name>A0A0P6XL44_9CHLR</name>
<dbReference type="GO" id="GO:0017004">
    <property type="term" value="P:cytochrome complex assembly"/>
    <property type="evidence" value="ECO:0007669"/>
    <property type="project" value="InterPro"/>
</dbReference>
<dbReference type="Pfam" id="PF02683">
    <property type="entry name" value="DsbD_TM"/>
    <property type="match status" value="1"/>
</dbReference>
<gene>
    <name evidence="8" type="ORF">ADN00_00050</name>
</gene>
<feature type="transmembrane region" description="Helical" evidence="6">
    <location>
        <begin position="131"/>
        <end position="158"/>
    </location>
</feature>
<dbReference type="PANTHER" id="PTHR31272:SF4">
    <property type="entry name" value="CYTOCHROME C-TYPE BIOGENESIS PROTEIN HI_1454-RELATED"/>
    <property type="match status" value="1"/>
</dbReference>
<dbReference type="EMBL" id="LGCL01000002">
    <property type="protein sequence ID" value="KPL80985.1"/>
    <property type="molecule type" value="Genomic_DNA"/>
</dbReference>
<reference evidence="8 9" key="1">
    <citation type="submission" date="2015-07" db="EMBL/GenBank/DDBJ databases">
        <title>Genome sequence of Ornatilinea apprima DSM 23815.</title>
        <authorList>
            <person name="Hemp J."/>
            <person name="Ward L.M."/>
            <person name="Pace L.A."/>
            <person name="Fischer W.W."/>
        </authorList>
    </citation>
    <scope>NUCLEOTIDE SEQUENCE [LARGE SCALE GENOMIC DNA]</scope>
    <source>
        <strain evidence="8 9">P3M-1</strain>
    </source>
</reference>
<feature type="transmembrane region" description="Helical" evidence="6">
    <location>
        <begin position="7"/>
        <end position="31"/>
    </location>
</feature>
<dbReference type="GO" id="GO:0016020">
    <property type="term" value="C:membrane"/>
    <property type="evidence" value="ECO:0007669"/>
    <property type="project" value="UniProtKB-SubCell"/>
</dbReference>
<evidence type="ECO:0000256" key="2">
    <source>
        <dbReference type="ARBA" id="ARBA00006143"/>
    </source>
</evidence>
<organism evidence="8 9">
    <name type="scientific">Ornatilinea apprima</name>
    <dbReference type="NCBI Taxonomy" id="1134406"/>
    <lineage>
        <taxon>Bacteria</taxon>
        <taxon>Bacillati</taxon>
        <taxon>Chloroflexota</taxon>
        <taxon>Anaerolineae</taxon>
        <taxon>Anaerolineales</taxon>
        <taxon>Anaerolineaceae</taxon>
        <taxon>Ornatilinea</taxon>
    </lineage>
</organism>
<evidence type="ECO:0000259" key="7">
    <source>
        <dbReference type="Pfam" id="PF02683"/>
    </source>
</evidence>
<comment type="similarity">
    <text evidence="2">Belongs to the DsbD family.</text>
</comment>
<evidence type="ECO:0000313" key="9">
    <source>
        <dbReference type="Proteomes" id="UP000050417"/>
    </source>
</evidence>
<feature type="transmembrane region" description="Helical" evidence="6">
    <location>
        <begin position="207"/>
        <end position="224"/>
    </location>
</feature>
<keyword evidence="3 6" id="KW-0812">Transmembrane</keyword>
<comment type="caution">
    <text evidence="8">The sequence shown here is derived from an EMBL/GenBank/DDBJ whole genome shotgun (WGS) entry which is preliminary data.</text>
</comment>
<keyword evidence="5 6" id="KW-0472">Membrane</keyword>
<evidence type="ECO:0000313" key="8">
    <source>
        <dbReference type="EMBL" id="KPL80985.1"/>
    </source>
</evidence>
<evidence type="ECO:0000256" key="1">
    <source>
        <dbReference type="ARBA" id="ARBA00004141"/>
    </source>
</evidence>
<evidence type="ECO:0000256" key="4">
    <source>
        <dbReference type="ARBA" id="ARBA00022989"/>
    </source>
</evidence>
<evidence type="ECO:0000256" key="3">
    <source>
        <dbReference type="ARBA" id="ARBA00022692"/>
    </source>
</evidence>
<sequence>MEVTLGIAFLAGLGSFFSPCVFSLMPAYLGYLGASPGVSADSPESTSRFRVFLNGVLFVLGFTALFVLVSIPISAAGQWMYDFQTWLAKIGGIVVILFGLHLSGLLHIDWLEYDLRLRVSTKNANPLVRSFLMGVFFSAGWAPCVGPVLGFILTLALAEGSISQGIFLLLFYSAGMAVPFLLMAAGFDALLSFFKSRRHWMVTVQRLSGYLMIVVGVLLFFGLFEKLAGFGNLLGINY</sequence>
<dbReference type="RefSeq" id="WP_075060914.1">
    <property type="nucleotide sequence ID" value="NZ_LGCL01000002.1"/>
</dbReference>
<evidence type="ECO:0000256" key="5">
    <source>
        <dbReference type="ARBA" id="ARBA00023136"/>
    </source>
</evidence>